<evidence type="ECO:0000313" key="4">
    <source>
        <dbReference type="Proteomes" id="UP000800094"/>
    </source>
</evidence>
<accession>A0A6A6IGU6</accession>
<sequence>MIMKIFSVFLRLGSIMAAHTASPSEPVTVRDPVPFYIPLMHFERTLLSELRAQLDQEGCAGLTLDQLPVSEVFQKWYHTKHIRGYTKELGHTGELMKEFGGNRTRVYNAILHELTHSSRGGPGLARMQRLRSVNEQFLSALGNRNIEDVEFAPWPADVALWQTISILWKHCGRYWQFAGFLNIDEGFIIFELIRKFAIQWQWPTNMDAVDQALLRNPQFNSTYNVKREILDHELPEDMSEEEMLHFKFEECTITKRPDPNKLPKREMRQPKARELSNEDVVCGPS</sequence>
<dbReference type="AlphaFoldDB" id="A0A6A6IGU6"/>
<dbReference type="GeneID" id="54574906"/>
<reference evidence="3" key="1">
    <citation type="journal article" date="2020" name="Stud. Mycol.">
        <title>101 Dothideomycetes genomes: a test case for predicting lifestyles and emergence of pathogens.</title>
        <authorList>
            <person name="Haridas S."/>
            <person name="Albert R."/>
            <person name="Binder M."/>
            <person name="Bloem J."/>
            <person name="Labutti K."/>
            <person name="Salamov A."/>
            <person name="Andreopoulos B."/>
            <person name="Baker S."/>
            <person name="Barry K."/>
            <person name="Bills G."/>
            <person name="Bluhm B."/>
            <person name="Cannon C."/>
            <person name="Castanera R."/>
            <person name="Culley D."/>
            <person name="Daum C."/>
            <person name="Ezra D."/>
            <person name="Gonzalez J."/>
            <person name="Henrissat B."/>
            <person name="Kuo A."/>
            <person name="Liang C."/>
            <person name="Lipzen A."/>
            <person name="Lutzoni F."/>
            <person name="Magnuson J."/>
            <person name="Mondo S."/>
            <person name="Nolan M."/>
            <person name="Ohm R."/>
            <person name="Pangilinan J."/>
            <person name="Park H.-J."/>
            <person name="Ramirez L."/>
            <person name="Alfaro M."/>
            <person name="Sun H."/>
            <person name="Tritt A."/>
            <person name="Yoshinaga Y."/>
            <person name="Zwiers L.-H."/>
            <person name="Turgeon B."/>
            <person name="Goodwin S."/>
            <person name="Spatafora J."/>
            <person name="Crous P."/>
            <person name="Grigoriev I."/>
        </authorList>
    </citation>
    <scope>NUCLEOTIDE SEQUENCE</scope>
    <source>
        <strain evidence="3">CBS 122368</strain>
    </source>
</reference>
<feature type="signal peptide" evidence="2">
    <location>
        <begin position="1"/>
        <end position="17"/>
    </location>
</feature>
<dbReference type="EMBL" id="ML987194">
    <property type="protein sequence ID" value="KAF2249641.1"/>
    <property type="molecule type" value="Genomic_DNA"/>
</dbReference>
<dbReference type="OrthoDB" id="10450868at2759"/>
<gene>
    <name evidence="3" type="ORF">BU26DRAFT_286927</name>
</gene>
<keyword evidence="4" id="KW-1185">Reference proteome</keyword>
<feature type="chain" id="PRO_5025671800" evidence="2">
    <location>
        <begin position="18"/>
        <end position="285"/>
    </location>
</feature>
<dbReference type="Proteomes" id="UP000800094">
    <property type="component" value="Unassembled WGS sequence"/>
</dbReference>
<proteinExistence type="predicted"/>
<name>A0A6A6IGU6_9PLEO</name>
<feature type="compositionally biased region" description="Basic and acidic residues" evidence="1">
    <location>
        <begin position="255"/>
        <end position="276"/>
    </location>
</feature>
<evidence type="ECO:0000313" key="3">
    <source>
        <dbReference type="EMBL" id="KAF2249641.1"/>
    </source>
</evidence>
<dbReference type="RefSeq" id="XP_033684645.1">
    <property type="nucleotide sequence ID" value="XM_033821576.1"/>
</dbReference>
<evidence type="ECO:0000256" key="2">
    <source>
        <dbReference type="SAM" id="SignalP"/>
    </source>
</evidence>
<keyword evidence="2" id="KW-0732">Signal</keyword>
<protein>
    <submittedName>
        <fullName evidence="3">Uncharacterized protein</fullName>
    </submittedName>
</protein>
<feature type="region of interest" description="Disordered" evidence="1">
    <location>
        <begin position="255"/>
        <end position="285"/>
    </location>
</feature>
<evidence type="ECO:0000256" key="1">
    <source>
        <dbReference type="SAM" id="MobiDB-lite"/>
    </source>
</evidence>
<organism evidence="3 4">
    <name type="scientific">Trematosphaeria pertusa</name>
    <dbReference type="NCBI Taxonomy" id="390896"/>
    <lineage>
        <taxon>Eukaryota</taxon>
        <taxon>Fungi</taxon>
        <taxon>Dikarya</taxon>
        <taxon>Ascomycota</taxon>
        <taxon>Pezizomycotina</taxon>
        <taxon>Dothideomycetes</taxon>
        <taxon>Pleosporomycetidae</taxon>
        <taxon>Pleosporales</taxon>
        <taxon>Massarineae</taxon>
        <taxon>Trematosphaeriaceae</taxon>
        <taxon>Trematosphaeria</taxon>
    </lineage>
</organism>